<sequence>MLFADRTIEATEADEEAMVSKTTCIVGGVVSMDDKAGEERMPASLAAAGTPARPATTDRRR</sequence>
<evidence type="ECO:0000313" key="3">
    <source>
        <dbReference type="Proteomes" id="UP000697995"/>
    </source>
</evidence>
<organism evidence="2 3">
    <name type="scientific">Paracraurococcus ruber</name>
    <dbReference type="NCBI Taxonomy" id="77675"/>
    <lineage>
        <taxon>Bacteria</taxon>
        <taxon>Pseudomonadati</taxon>
        <taxon>Pseudomonadota</taxon>
        <taxon>Alphaproteobacteria</taxon>
        <taxon>Acetobacterales</taxon>
        <taxon>Roseomonadaceae</taxon>
        <taxon>Paracraurococcus</taxon>
    </lineage>
</organism>
<gene>
    <name evidence="2" type="ORF">CKO45_17015</name>
</gene>
<keyword evidence="3" id="KW-1185">Reference proteome</keyword>
<proteinExistence type="predicted"/>
<evidence type="ECO:0000256" key="1">
    <source>
        <dbReference type="SAM" id="MobiDB-lite"/>
    </source>
</evidence>
<dbReference type="Proteomes" id="UP000697995">
    <property type="component" value="Unassembled WGS sequence"/>
</dbReference>
<comment type="caution">
    <text evidence="2">The sequence shown here is derived from an EMBL/GenBank/DDBJ whole genome shotgun (WGS) entry which is preliminary data.</text>
</comment>
<dbReference type="EMBL" id="NRSG01000134">
    <property type="protein sequence ID" value="MBK1659933.1"/>
    <property type="molecule type" value="Genomic_DNA"/>
</dbReference>
<feature type="compositionally biased region" description="Low complexity" evidence="1">
    <location>
        <begin position="42"/>
        <end position="55"/>
    </location>
</feature>
<accession>A0ABS1CZH0</accession>
<reference evidence="2 3" key="1">
    <citation type="journal article" date="2020" name="Microorganisms">
        <title>Osmotic Adaptation and Compatible Solute Biosynthesis of Phototrophic Bacteria as Revealed from Genome Analyses.</title>
        <authorList>
            <person name="Imhoff J.F."/>
            <person name="Rahn T."/>
            <person name="Kunzel S."/>
            <person name="Keller A."/>
            <person name="Neulinger S.C."/>
        </authorList>
    </citation>
    <scope>NUCLEOTIDE SEQUENCE [LARGE SCALE GENOMIC DNA]</scope>
    <source>
        <strain evidence="2 3">DSM 15382</strain>
    </source>
</reference>
<name>A0ABS1CZH0_9PROT</name>
<protein>
    <submittedName>
        <fullName evidence="2">Uncharacterized protein</fullName>
    </submittedName>
</protein>
<evidence type="ECO:0000313" key="2">
    <source>
        <dbReference type="EMBL" id="MBK1659933.1"/>
    </source>
</evidence>
<feature type="region of interest" description="Disordered" evidence="1">
    <location>
        <begin position="36"/>
        <end position="61"/>
    </location>
</feature>